<dbReference type="OrthoDB" id="754047at2759"/>
<keyword evidence="5 7" id="KW-1133">Transmembrane helix</keyword>
<dbReference type="AlphaFoldDB" id="L1LCL6"/>
<evidence type="ECO:0000313" key="9">
    <source>
        <dbReference type="Proteomes" id="UP000031512"/>
    </source>
</evidence>
<evidence type="ECO:0000313" key="8">
    <source>
        <dbReference type="EMBL" id="EKX72903.1"/>
    </source>
</evidence>
<dbReference type="PANTHER" id="PTHR31585">
    <property type="entry name" value="FOLATE-BIOPTERIN TRANSPORTER 1, CHLOROPLASTIC"/>
    <property type="match status" value="1"/>
</dbReference>
<evidence type="ECO:0000256" key="6">
    <source>
        <dbReference type="ARBA" id="ARBA00023136"/>
    </source>
</evidence>
<dbReference type="Proteomes" id="UP000031512">
    <property type="component" value="Unassembled WGS sequence"/>
</dbReference>
<evidence type="ECO:0000256" key="1">
    <source>
        <dbReference type="ARBA" id="ARBA00004141"/>
    </source>
</evidence>
<feature type="transmembrane region" description="Helical" evidence="7">
    <location>
        <begin position="372"/>
        <end position="399"/>
    </location>
</feature>
<dbReference type="Gene3D" id="1.20.1250.20">
    <property type="entry name" value="MFS general substrate transporter like domains"/>
    <property type="match status" value="2"/>
</dbReference>
<feature type="transmembrane region" description="Helical" evidence="7">
    <location>
        <begin position="39"/>
        <end position="62"/>
    </location>
</feature>
<keyword evidence="3" id="KW-0813">Transport</keyword>
<keyword evidence="4 7" id="KW-0812">Transmembrane</keyword>
<dbReference type="VEuPathDB" id="PiroplasmaDB:BEWA_014620"/>
<keyword evidence="9" id="KW-1185">Reference proteome</keyword>
<comment type="caution">
    <text evidence="8">The sequence shown here is derived from an EMBL/GenBank/DDBJ whole genome shotgun (WGS) entry which is preliminary data.</text>
</comment>
<accession>L1LCL6</accession>
<feature type="transmembrane region" description="Helical" evidence="7">
    <location>
        <begin position="304"/>
        <end position="324"/>
    </location>
</feature>
<feature type="transmembrane region" description="Helical" evidence="7">
    <location>
        <begin position="336"/>
        <end position="360"/>
    </location>
</feature>
<dbReference type="GeneID" id="15804538"/>
<proteinExistence type="inferred from homology"/>
<dbReference type="InterPro" id="IPR036259">
    <property type="entry name" value="MFS_trans_sf"/>
</dbReference>
<evidence type="ECO:0000256" key="2">
    <source>
        <dbReference type="ARBA" id="ARBA00007015"/>
    </source>
</evidence>
<comment type="similarity">
    <text evidence="2">Belongs to the major facilitator superfamily. Folate-biopterin transporter (TC 2.A.71) family.</text>
</comment>
<feature type="transmembrane region" description="Helical" evidence="7">
    <location>
        <begin position="131"/>
        <end position="153"/>
    </location>
</feature>
<dbReference type="Pfam" id="PF03092">
    <property type="entry name" value="BT1"/>
    <property type="match status" value="1"/>
</dbReference>
<feature type="transmembrane region" description="Helical" evidence="7">
    <location>
        <begin position="238"/>
        <end position="256"/>
    </location>
</feature>
<dbReference type="GO" id="GO:0016020">
    <property type="term" value="C:membrane"/>
    <property type="evidence" value="ECO:0007669"/>
    <property type="project" value="UniProtKB-SubCell"/>
</dbReference>
<organism evidence="8 9">
    <name type="scientific">Theileria equi strain WA</name>
    <dbReference type="NCBI Taxonomy" id="1537102"/>
    <lineage>
        <taxon>Eukaryota</taxon>
        <taxon>Sar</taxon>
        <taxon>Alveolata</taxon>
        <taxon>Apicomplexa</taxon>
        <taxon>Aconoidasida</taxon>
        <taxon>Piroplasmida</taxon>
        <taxon>Theileriidae</taxon>
        <taxon>Theileria</taxon>
    </lineage>
</organism>
<dbReference type="PANTHER" id="PTHR31585:SF0">
    <property type="entry name" value="FOLATE-BIOPTERIN TRANSPORTER 1, CHLOROPLASTIC"/>
    <property type="match status" value="1"/>
</dbReference>
<feature type="transmembrane region" description="Helical" evidence="7">
    <location>
        <begin position="74"/>
        <end position="94"/>
    </location>
</feature>
<protein>
    <submittedName>
        <fullName evidence="8">BT1 folate/biopterin transporter family protein</fullName>
    </submittedName>
</protein>
<feature type="transmembrane region" description="Helical" evidence="7">
    <location>
        <begin position="411"/>
        <end position="429"/>
    </location>
</feature>
<dbReference type="CDD" id="cd17484">
    <property type="entry name" value="MFS_FBT"/>
    <property type="match status" value="1"/>
</dbReference>
<comment type="subcellular location">
    <subcellularLocation>
        <location evidence="1">Membrane</location>
        <topology evidence="1">Multi-pass membrane protein</topology>
    </subcellularLocation>
</comment>
<sequence length="452" mass="50405">MTTTVVDLDKDLDLASFKFDDDYKGAWFFPKSKRKLTLFLVYMIGFSEGLLHLASLALYYMFKDDLSLSPSQLSAVYIVPSIPYLTRPVLAYITDSKPIFGTRRKHYLILLSLLQSFSFLSLAIFPPTLWGALLSLFFIQFSLAFCITIAEALVVENISKGDDNLSSFIGSRALASLLVSYYSGSLLETYSKERIFVITSMFPLLITFFSLFLHEDKAVIVYTSHPAKELIIFLKNPVIMYPALYVFVLVCGPDYFESLFYYITNELGYTATFMGTLRLVYGIAALSGILAHKYLYGSSGTRKILLWSTLIALPFYMSPALLTSGMNKSLGIPDKVLILCGGFLLEAIGELQILPILTYTSKIAPKGLEASVFAALMTVKSLGLAVSKIFTALLVYFMGITATDFSNLTNFILICGILSYSAIFVLKYIPSDDEMEVFVTQQMMAQQITNNP</sequence>
<dbReference type="KEGG" id="beq:BEWA_014620"/>
<feature type="transmembrane region" description="Helical" evidence="7">
    <location>
        <begin position="268"/>
        <end position="292"/>
    </location>
</feature>
<feature type="transmembrane region" description="Helical" evidence="7">
    <location>
        <begin position="165"/>
        <end position="183"/>
    </location>
</feature>
<gene>
    <name evidence="8" type="ORF">BEWA_014620</name>
</gene>
<evidence type="ECO:0000256" key="5">
    <source>
        <dbReference type="ARBA" id="ARBA00022989"/>
    </source>
</evidence>
<dbReference type="EMBL" id="ACOU01000004">
    <property type="protein sequence ID" value="EKX72903.1"/>
    <property type="molecule type" value="Genomic_DNA"/>
</dbReference>
<feature type="transmembrane region" description="Helical" evidence="7">
    <location>
        <begin position="195"/>
        <end position="213"/>
    </location>
</feature>
<name>L1LCL6_THEEQ</name>
<evidence type="ECO:0000256" key="4">
    <source>
        <dbReference type="ARBA" id="ARBA00022692"/>
    </source>
</evidence>
<dbReference type="STRING" id="1537102.L1LCL6"/>
<evidence type="ECO:0000256" key="7">
    <source>
        <dbReference type="SAM" id="Phobius"/>
    </source>
</evidence>
<dbReference type="SUPFAM" id="SSF103473">
    <property type="entry name" value="MFS general substrate transporter"/>
    <property type="match status" value="1"/>
</dbReference>
<keyword evidence="6 7" id="KW-0472">Membrane</keyword>
<evidence type="ECO:0000256" key="3">
    <source>
        <dbReference type="ARBA" id="ARBA00022448"/>
    </source>
</evidence>
<dbReference type="RefSeq" id="XP_004832355.1">
    <property type="nucleotide sequence ID" value="XM_004832298.1"/>
</dbReference>
<dbReference type="InterPro" id="IPR039309">
    <property type="entry name" value="BT1"/>
</dbReference>
<dbReference type="eggNOG" id="ENOG502QPYM">
    <property type="taxonomic scope" value="Eukaryota"/>
</dbReference>
<reference evidence="8 9" key="1">
    <citation type="journal article" date="2012" name="BMC Genomics">
        <title>Comparative genomic analysis and phylogenetic position of Theileria equi.</title>
        <authorList>
            <person name="Kappmeyer L.S."/>
            <person name="Thiagarajan M."/>
            <person name="Herndon D.R."/>
            <person name="Ramsay J.D."/>
            <person name="Caler E."/>
            <person name="Djikeng A."/>
            <person name="Gillespie J.J."/>
            <person name="Lau A.O."/>
            <person name="Roalson E.H."/>
            <person name="Silva J.C."/>
            <person name="Silva M.G."/>
            <person name="Suarez C.E."/>
            <person name="Ueti M.W."/>
            <person name="Nene V.M."/>
            <person name="Mealey R.H."/>
            <person name="Knowles D.P."/>
            <person name="Brayton K.A."/>
        </authorList>
    </citation>
    <scope>NUCLEOTIDE SEQUENCE [LARGE SCALE GENOMIC DNA]</scope>
    <source>
        <strain evidence="8 9">WA</strain>
    </source>
</reference>
<feature type="transmembrane region" description="Helical" evidence="7">
    <location>
        <begin position="106"/>
        <end position="125"/>
    </location>
</feature>